<keyword evidence="3" id="KW-1185">Reference proteome</keyword>
<dbReference type="PANTHER" id="PTHR34923">
    <property type="entry name" value="SMALL INTEGRAL MEMBRANE PROTEIN 20"/>
    <property type="match status" value="1"/>
</dbReference>
<dbReference type="InterPro" id="IPR027917">
    <property type="entry name" value="MITRAC7/Phoenixin"/>
</dbReference>
<evidence type="ECO:0000313" key="3">
    <source>
        <dbReference type="Proteomes" id="UP000095300"/>
    </source>
</evidence>
<sequence length="53" mass="5704">MAVHLKGVRYVLFVGAIVGVIGAALYPIVLKPMMGVDEYKNIRKQVSGSASKQ</sequence>
<dbReference type="STRING" id="35570.A0A1I8P1A4"/>
<keyword evidence="1" id="KW-0472">Membrane</keyword>
<proteinExistence type="predicted"/>
<evidence type="ECO:0000313" key="2">
    <source>
        <dbReference type="EnsemblMetazoa" id="SCAU003899-PA"/>
    </source>
</evidence>
<dbReference type="AlphaFoldDB" id="A0A1I8P1A4"/>
<dbReference type="KEGG" id="scac:106089960"/>
<name>A0A1I8P1A4_STOCA</name>
<dbReference type="EnsemblMetazoa" id="SCAU003899-RA">
    <property type="protein sequence ID" value="SCAU003899-PA"/>
    <property type="gene ID" value="SCAU003899"/>
</dbReference>
<dbReference type="GO" id="GO:0033617">
    <property type="term" value="P:mitochondrial respiratory chain complex IV assembly"/>
    <property type="evidence" value="ECO:0007669"/>
    <property type="project" value="InterPro"/>
</dbReference>
<evidence type="ECO:0000256" key="1">
    <source>
        <dbReference type="SAM" id="Phobius"/>
    </source>
</evidence>
<dbReference type="Pfam" id="PF15061">
    <property type="entry name" value="MITRAC7_Phoenixin"/>
    <property type="match status" value="1"/>
</dbReference>
<reference evidence="2" key="1">
    <citation type="submission" date="2020-05" db="UniProtKB">
        <authorList>
            <consortium name="EnsemblMetazoa"/>
        </authorList>
    </citation>
    <scope>IDENTIFICATION</scope>
    <source>
        <strain evidence="2">USDA</strain>
    </source>
</reference>
<dbReference type="PANTHER" id="PTHR34923:SF1">
    <property type="entry name" value="SMALL INTEGRAL MEMBRANE PROTEIN 20"/>
    <property type="match status" value="1"/>
</dbReference>
<dbReference type="OrthoDB" id="7916207at2759"/>
<keyword evidence="1" id="KW-0812">Transmembrane</keyword>
<organism evidence="2 3">
    <name type="scientific">Stomoxys calcitrans</name>
    <name type="common">Stable fly</name>
    <name type="synonym">Conops calcitrans</name>
    <dbReference type="NCBI Taxonomy" id="35570"/>
    <lineage>
        <taxon>Eukaryota</taxon>
        <taxon>Metazoa</taxon>
        <taxon>Ecdysozoa</taxon>
        <taxon>Arthropoda</taxon>
        <taxon>Hexapoda</taxon>
        <taxon>Insecta</taxon>
        <taxon>Pterygota</taxon>
        <taxon>Neoptera</taxon>
        <taxon>Endopterygota</taxon>
        <taxon>Diptera</taxon>
        <taxon>Brachycera</taxon>
        <taxon>Muscomorpha</taxon>
        <taxon>Muscoidea</taxon>
        <taxon>Muscidae</taxon>
        <taxon>Stomoxys</taxon>
    </lineage>
</organism>
<feature type="transmembrane region" description="Helical" evidence="1">
    <location>
        <begin position="7"/>
        <end position="29"/>
    </location>
</feature>
<dbReference type="GO" id="GO:0005743">
    <property type="term" value="C:mitochondrial inner membrane"/>
    <property type="evidence" value="ECO:0007669"/>
    <property type="project" value="TreeGrafter"/>
</dbReference>
<dbReference type="VEuPathDB" id="VectorBase:SCAU003899"/>
<dbReference type="Proteomes" id="UP000095300">
    <property type="component" value="Unassembled WGS sequence"/>
</dbReference>
<accession>A0A1I8P1A4</accession>
<keyword evidence="1" id="KW-1133">Transmembrane helix</keyword>
<protein>
    <submittedName>
        <fullName evidence="2">Uncharacterized protein</fullName>
    </submittedName>
</protein>
<gene>
    <name evidence="2" type="primary">106089960</name>
</gene>